<dbReference type="Pfam" id="PF01694">
    <property type="entry name" value="Rhomboid"/>
    <property type="match status" value="1"/>
</dbReference>
<organism evidence="8 9">
    <name type="scientific">Brassica carinata</name>
    <name type="common">Ethiopian mustard</name>
    <name type="synonym">Abyssinian cabbage</name>
    <dbReference type="NCBI Taxonomy" id="52824"/>
    <lineage>
        <taxon>Eukaryota</taxon>
        <taxon>Viridiplantae</taxon>
        <taxon>Streptophyta</taxon>
        <taxon>Embryophyta</taxon>
        <taxon>Tracheophyta</taxon>
        <taxon>Spermatophyta</taxon>
        <taxon>Magnoliopsida</taxon>
        <taxon>eudicotyledons</taxon>
        <taxon>Gunneridae</taxon>
        <taxon>Pentapetalae</taxon>
        <taxon>rosids</taxon>
        <taxon>malvids</taxon>
        <taxon>Brassicales</taxon>
        <taxon>Brassicaceae</taxon>
        <taxon>Brassiceae</taxon>
        <taxon>Brassica</taxon>
    </lineage>
</organism>
<feature type="transmembrane region" description="Helical" evidence="6">
    <location>
        <begin position="258"/>
        <end position="280"/>
    </location>
</feature>
<evidence type="ECO:0000256" key="2">
    <source>
        <dbReference type="ARBA" id="ARBA00009045"/>
    </source>
</evidence>
<gene>
    <name evidence="8" type="ORF">Bca52824_047120</name>
</gene>
<dbReference type="PANTHER" id="PTHR43731">
    <property type="entry name" value="RHOMBOID PROTEASE"/>
    <property type="match status" value="1"/>
</dbReference>
<keyword evidence="9" id="KW-1185">Reference proteome</keyword>
<dbReference type="AlphaFoldDB" id="A0A8X7RFR2"/>
<dbReference type="GO" id="GO:0016020">
    <property type="term" value="C:membrane"/>
    <property type="evidence" value="ECO:0007669"/>
    <property type="project" value="UniProtKB-SubCell"/>
</dbReference>
<evidence type="ECO:0000313" key="8">
    <source>
        <dbReference type="EMBL" id="KAG2287516.1"/>
    </source>
</evidence>
<dbReference type="InterPro" id="IPR022764">
    <property type="entry name" value="Peptidase_S54_rhomboid_dom"/>
</dbReference>
<name>A0A8X7RFR2_BRACI</name>
<dbReference type="EMBL" id="JAAMPC010000010">
    <property type="protein sequence ID" value="KAG2287516.1"/>
    <property type="molecule type" value="Genomic_DNA"/>
</dbReference>
<evidence type="ECO:0000256" key="3">
    <source>
        <dbReference type="ARBA" id="ARBA00022692"/>
    </source>
</evidence>
<feature type="domain" description="Peptidase S54 rhomboid" evidence="7">
    <location>
        <begin position="222"/>
        <end position="359"/>
    </location>
</feature>
<dbReference type="InterPro" id="IPR050925">
    <property type="entry name" value="Rhomboid_protease_S54"/>
</dbReference>
<keyword evidence="5 6" id="KW-0472">Membrane</keyword>
<evidence type="ECO:0000259" key="7">
    <source>
        <dbReference type="Pfam" id="PF01694"/>
    </source>
</evidence>
<dbReference type="FunFam" id="1.20.1540.10:FF:000017">
    <property type="entry name" value="RHOMBOID-like protein 9, chloroplastic"/>
    <property type="match status" value="1"/>
</dbReference>
<comment type="subcellular location">
    <subcellularLocation>
        <location evidence="1">Membrane</location>
        <topology evidence="1">Multi-pass membrane protein</topology>
    </subcellularLocation>
</comment>
<feature type="transmembrane region" description="Helical" evidence="6">
    <location>
        <begin position="391"/>
        <end position="409"/>
    </location>
</feature>
<evidence type="ECO:0000256" key="1">
    <source>
        <dbReference type="ARBA" id="ARBA00004141"/>
    </source>
</evidence>
<feature type="transmembrane region" description="Helical" evidence="6">
    <location>
        <begin position="345"/>
        <end position="364"/>
    </location>
</feature>
<keyword evidence="3 6" id="KW-0812">Transmembrane</keyword>
<evidence type="ECO:0000256" key="4">
    <source>
        <dbReference type="ARBA" id="ARBA00022989"/>
    </source>
</evidence>
<dbReference type="GO" id="GO:0004252">
    <property type="term" value="F:serine-type endopeptidase activity"/>
    <property type="evidence" value="ECO:0007669"/>
    <property type="project" value="InterPro"/>
</dbReference>
<comment type="similarity">
    <text evidence="2">Belongs to the peptidase S54 family.</text>
</comment>
<dbReference type="PANTHER" id="PTHR43731:SF30">
    <property type="entry name" value="RHOMBOID-LIKE PROTEIN 9, CHLOROPLASTIC"/>
    <property type="match status" value="1"/>
</dbReference>
<accession>A0A8X7RFR2</accession>
<dbReference type="InterPro" id="IPR035952">
    <property type="entry name" value="Rhomboid-like_sf"/>
</dbReference>
<sequence>MGIRSFFIMALLPLHHEFPCKDHVFQHGTSTRHSRGQVLFDTNGSRRCFSSSARTFPYCLSSRGKLCLVRASSETKIIKERLKLLDSYFGKLQGDDEKKPSIPTGDDEKAKLNAETELESLSVYLDKQQQDAVIKPEGDSAASKLRKADIKSNNTSPFQQLDDDDEDQGEDKLNFYAVSILAAINVGVCLFEAAAPVRNNEMGLLSLPLLYGAKINDLIVAGEWWRLLTPMFLHSGIPHVALSSWALLTFGPKVCRDYGIFTFCLIYILGGVSGNFMSFLHTPDPTVGGTGPAFALIGAWLVDQSQNKEMIKRDEYEDLFQKAIVMTGLGLILSHFGPIDDWTNLGALVAGIVYGFFTCPVLQLGRGRERPEGIVTVGREKQNSGDPCKSFLVFVVFVTVLVTCVLVLGDGPLDFPTYDDVVYSLI</sequence>
<dbReference type="Proteomes" id="UP000886595">
    <property type="component" value="Unassembled WGS sequence"/>
</dbReference>
<dbReference type="SUPFAM" id="SSF144091">
    <property type="entry name" value="Rhomboid-like"/>
    <property type="match status" value="1"/>
</dbReference>
<feature type="transmembrane region" description="Helical" evidence="6">
    <location>
        <begin position="231"/>
        <end position="251"/>
    </location>
</feature>
<dbReference type="Gene3D" id="1.20.1540.10">
    <property type="entry name" value="Rhomboid-like"/>
    <property type="match status" value="1"/>
</dbReference>
<dbReference type="OrthoDB" id="418595at2759"/>
<keyword evidence="4 6" id="KW-1133">Transmembrane helix</keyword>
<evidence type="ECO:0000256" key="5">
    <source>
        <dbReference type="ARBA" id="ARBA00023136"/>
    </source>
</evidence>
<evidence type="ECO:0000313" key="9">
    <source>
        <dbReference type="Proteomes" id="UP000886595"/>
    </source>
</evidence>
<reference evidence="8 9" key="1">
    <citation type="submission" date="2020-02" db="EMBL/GenBank/DDBJ databases">
        <authorList>
            <person name="Ma Q."/>
            <person name="Huang Y."/>
            <person name="Song X."/>
            <person name="Pei D."/>
        </authorList>
    </citation>
    <scope>NUCLEOTIDE SEQUENCE [LARGE SCALE GENOMIC DNA]</scope>
    <source>
        <strain evidence="8">Sxm20200214</strain>
        <tissue evidence="8">Leaf</tissue>
    </source>
</reference>
<feature type="transmembrane region" description="Helical" evidence="6">
    <location>
        <begin position="175"/>
        <end position="195"/>
    </location>
</feature>
<protein>
    <recommendedName>
        <fullName evidence="7">Peptidase S54 rhomboid domain-containing protein</fullName>
    </recommendedName>
</protein>
<comment type="caution">
    <text evidence="8">The sequence shown here is derived from an EMBL/GenBank/DDBJ whole genome shotgun (WGS) entry which is preliminary data.</text>
</comment>
<proteinExistence type="inferred from homology"/>
<evidence type="ECO:0000256" key="6">
    <source>
        <dbReference type="SAM" id="Phobius"/>
    </source>
</evidence>